<reference evidence="2 3" key="1">
    <citation type="submission" date="2024-09" db="EMBL/GenBank/DDBJ databases">
        <title>Description of Labrys sedimenti sp. nov., isolated from a diclofenac-degrading enrichment culture, and genome-based reclassification of Labrys portucalensis as a later heterotypic synonym of Labrys neptuniae.</title>
        <authorList>
            <person name="Tancsics A."/>
            <person name="Csepanyi A."/>
        </authorList>
    </citation>
    <scope>NUCLEOTIDE SEQUENCE [LARGE SCALE GENOMIC DNA]</scope>
    <source>
        <strain evidence="2 3">LMG 23412</strain>
    </source>
</reference>
<evidence type="ECO:0000313" key="3">
    <source>
        <dbReference type="Proteomes" id="UP001595190"/>
    </source>
</evidence>
<feature type="non-terminal residue" evidence="2">
    <location>
        <position position="1"/>
    </location>
</feature>
<protein>
    <submittedName>
        <fullName evidence="2">dTDP-glucose 4,6-dehydratase</fullName>
    </submittedName>
</protein>
<dbReference type="EMBL" id="JBHGPK010000100">
    <property type="protein sequence ID" value="MFC2255177.1"/>
    <property type="molecule type" value="Genomic_DNA"/>
</dbReference>
<evidence type="ECO:0000313" key="2">
    <source>
        <dbReference type="EMBL" id="MFC2255177.1"/>
    </source>
</evidence>
<dbReference type="Proteomes" id="UP001595190">
    <property type="component" value="Unassembled WGS sequence"/>
</dbReference>
<evidence type="ECO:0000313" key="1">
    <source>
        <dbReference type="EMBL" id="MFC2255085.1"/>
    </source>
</evidence>
<gene>
    <name evidence="1" type="ORF">ACETRX_36455</name>
    <name evidence="2" type="ORF">ACETRX_37080</name>
</gene>
<sequence length="39" mass="4652">ETFESGIRHTVQWYLDNDWWWRPIRSGVYAGERLGLVSA</sequence>
<dbReference type="EMBL" id="JBHGPK010000073">
    <property type="protein sequence ID" value="MFC2255085.1"/>
    <property type="molecule type" value="Genomic_DNA"/>
</dbReference>
<organism evidence="2 3">
    <name type="scientific">Labrys neptuniae</name>
    <dbReference type="NCBI Taxonomy" id="376174"/>
    <lineage>
        <taxon>Bacteria</taxon>
        <taxon>Pseudomonadati</taxon>
        <taxon>Pseudomonadota</taxon>
        <taxon>Alphaproteobacteria</taxon>
        <taxon>Hyphomicrobiales</taxon>
        <taxon>Xanthobacteraceae</taxon>
        <taxon>Labrys</taxon>
    </lineage>
</organism>
<comment type="caution">
    <text evidence="2">The sequence shown here is derived from an EMBL/GenBank/DDBJ whole genome shotgun (WGS) entry which is preliminary data.</text>
</comment>
<accession>A0ABV6ZSL0</accession>
<name>A0ABV6ZSL0_9HYPH</name>
<dbReference type="Gene3D" id="3.90.25.10">
    <property type="entry name" value="UDP-galactose 4-epimerase, domain 1"/>
    <property type="match status" value="1"/>
</dbReference>
<proteinExistence type="predicted"/>